<keyword evidence="1" id="KW-0472">Membrane</keyword>
<organism evidence="2">
    <name type="scientific">marine sediment metagenome</name>
    <dbReference type="NCBI Taxonomy" id="412755"/>
    <lineage>
        <taxon>unclassified sequences</taxon>
        <taxon>metagenomes</taxon>
        <taxon>ecological metagenomes</taxon>
    </lineage>
</organism>
<dbReference type="AlphaFoldDB" id="X0YPX5"/>
<comment type="caution">
    <text evidence="2">The sequence shown here is derived from an EMBL/GenBank/DDBJ whole genome shotgun (WGS) entry which is preliminary data.</text>
</comment>
<proteinExistence type="predicted"/>
<evidence type="ECO:0008006" key="3">
    <source>
        <dbReference type="Google" id="ProtNLM"/>
    </source>
</evidence>
<dbReference type="Gene3D" id="1.20.1730.10">
    <property type="entry name" value="Sodium/glucose cotransporter"/>
    <property type="match status" value="1"/>
</dbReference>
<accession>X0YPX5</accession>
<protein>
    <recommendedName>
        <fullName evidence="3">Major facilitator superfamily (MFS) profile domain-containing protein</fullName>
    </recommendedName>
</protein>
<reference evidence="2" key="1">
    <citation type="journal article" date="2014" name="Front. Microbiol.">
        <title>High frequency of phylogenetically diverse reductive dehalogenase-homologous genes in deep subseafloor sedimentary metagenomes.</title>
        <authorList>
            <person name="Kawai M."/>
            <person name="Futagami T."/>
            <person name="Toyoda A."/>
            <person name="Takaki Y."/>
            <person name="Nishi S."/>
            <person name="Hori S."/>
            <person name="Arai W."/>
            <person name="Tsubouchi T."/>
            <person name="Morono Y."/>
            <person name="Uchiyama I."/>
            <person name="Ito T."/>
            <person name="Fujiyama A."/>
            <person name="Inagaki F."/>
            <person name="Takami H."/>
        </authorList>
    </citation>
    <scope>NUCLEOTIDE SEQUENCE</scope>
    <source>
        <strain evidence="2">Expedition CK06-06</strain>
    </source>
</reference>
<evidence type="ECO:0000313" key="2">
    <source>
        <dbReference type="EMBL" id="GAG38776.1"/>
    </source>
</evidence>
<feature type="transmembrane region" description="Helical" evidence="1">
    <location>
        <begin position="21"/>
        <end position="41"/>
    </location>
</feature>
<keyword evidence="1" id="KW-1133">Transmembrane helix</keyword>
<evidence type="ECO:0000256" key="1">
    <source>
        <dbReference type="SAM" id="Phobius"/>
    </source>
</evidence>
<gene>
    <name evidence="2" type="ORF">S01H1_67457</name>
</gene>
<dbReference type="EMBL" id="BARS01044678">
    <property type="protein sequence ID" value="GAG38776.1"/>
    <property type="molecule type" value="Genomic_DNA"/>
</dbReference>
<sequence length="80" mass="8115">MGSMLVPLLGGALWNKATARGAIAAMLTGGSIGIISFVVGMPGPFQGLFNIDLGLFIAYAVSSVVFVTVSLMTHGGSELN</sequence>
<feature type="transmembrane region" description="Helical" evidence="1">
    <location>
        <begin position="53"/>
        <end position="72"/>
    </location>
</feature>
<keyword evidence="1" id="KW-0812">Transmembrane</keyword>
<name>X0YPX5_9ZZZZ</name>
<dbReference type="InterPro" id="IPR038377">
    <property type="entry name" value="Na/Glc_symporter_sf"/>
</dbReference>